<sequence>MSVKVLNQPWRRPRRPHGYCPPVWSYRQRQTSPRPRVRICRHVRREGCCGHCPSPRAIARIERVEALTPEHVQTALDAFQLGITIRLFSQSTATAPLAAAALGCEVGQIAKSIGFIVQAQPVLVIASGDQRVDDRKLATLLGVTRKHVKLATPAQCIEYFGYAPGGVPPVGHRHRPYRVYLDTSLQRYTQIYPAGGSSSAIFCVALAALVQISGGIFADIRREASPRCGTPPEVLQE</sequence>
<feature type="domain" description="YbaK/aminoacyl-tRNA synthetase-associated" evidence="1">
    <location>
        <begin position="91"/>
        <end position="210"/>
    </location>
</feature>
<dbReference type="Gene3D" id="3.90.960.10">
    <property type="entry name" value="YbaK/aminoacyl-tRNA synthetase-associated domain"/>
    <property type="match status" value="1"/>
</dbReference>
<name>A0A937VZ82_UNCTE</name>
<dbReference type="Proteomes" id="UP000712673">
    <property type="component" value="Unassembled WGS sequence"/>
</dbReference>
<accession>A0A937VZ82</accession>
<dbReference type="Pfam" id="PF04073">
    <property type="entry name" value="tRNA_edit"/>
    <property type="match status" value="1"/>
</dbReference>
<gene>
    <name evidence="2" type="ORF">FJZ47_03445</name>
</gene>
<dbReference type="GO" id="GO:0002161">
    <property type="term" value="F:aminoacyl-tRNA deacylase activity"/>
    <property type="evidence" value="ECO:0007669"/>
    <property type="project" value="InterPro"/>
</dbReference>
<evidence type="ECO:0000313" key="2">
    <source>
        <dbReference type="EMBL" id="MBM3222845.1"/>
    </source>
</evidence>
<dbReference type="PANTHER" id="PTHR30411">
    <property type="entry name" value="CYTOPLASMIC PROTEIN"/>
    <property type="match status" value="1"/>
</dbReference>
<dbReference type="InterPro" id="IPR007214">
    <property type="entry name" value="YbaK/aa-tRNA-synth-assoc-dom"/>
</dbReference>
<dbReference type="InterPro" id="IPR036754">
    <property type="entry name" value="YbaK/aa-tRNA-synt-asso_dom_sf"/>
</dbReference>
<dbReference type="CDD" id="cd04333">
    <property type="entry name" value="ProX_deacylase"/>
    <property type="match status" value="1"/>
</dbReference>
<reference evidence="2" key="1">
    <citation type="submission" date="2019-03" db="EMBL/GenBank/DDBJ databases">
        <title>Lake Tanganyika Metagenome-Assembled Genomes (MAGs).</title>
        <authorList>
            <person name="Tran P."/>
        </authorList>
    </citation>
    <scope>NUCLEOTIDE SEQUENCE</scope>
    <source>
        <strain evidence="2">K_DeepCast_65m_m2_066</strain>
    </source>
</reference>
<proteinExistence type="predicted"/>
<dbReference type="PANTHER" id="PTHR30411:SF1">
    <property type="entry name" value="CYTOPLASMIC PROTEIN"/>
    <property type="match status" value="1"/>
</dbReference>
<organism evidence="2 3">
    <name type="scientific">Tectimicrobiota bacterium</name>
    <dbReference type="NCBI Taxonomy" id="2528274"/>
    <lineage>
        <taxon>Bacteria</taxon>
        <taxon>Pseudomonadati</taxon>
        <taxon>Nitrospinota/Tectimicrobiota group</taxon>
        <taxon>Candidatus Tectimicrobiota</taxon>
    </lineage>
</organism>
<dbReference type="EMBL" id="VGLS01000061">
    <property type="protein sequence ID" value="MBM3222845.1"/>
    <property type="molecule type" value="Genomic_DNA"/>
</dbReference>
<comment type="caution">
    <text evidence="2">The sequence shown here is derived from an EMBL/GenBank/DDBJ whole genome shotgun (WGS) entry which is preliminary data.</text>
</comment>
<dbReference type="SUPFAM" id="SSF55826">
    <property type="entry name" value="YbaK/ProRS associated domain"/>
    <property type="match status" value="1"/>
</dbReference>
<evidence type="ECO:0000259" key="1">
    <source>
        <dbReference type="Pfam" id="PF04073"/>
    </source>
</evidence>
<evidence type="ECO:0000313" key="3">
    <source>
        <dbReference type="Proteomes" id="UP000712673"/>
    </source>
</evidence>
<protein>
    <submittedName>
        <fullName evidence="2">YbaK/EbsC family protein</fullName>
    </submittedName>
</protein>
<dbReference type="AlphaFoldDB" id="A0A937VZ82"/>